<evidence type="ECO:0000256" key="4">
    <source>
        <dbReference type="ARBA" id="ARBA00022989"/>
    </source>
</evidence>
<evidence type="ECO:0000256" key="8">
    <source>
        <dbReference type="SAM" id="Phobius"/>
    </source>
</evidence>
<keyword evidence="3 8" id="KW-0812">Transmembrane</keyword>
<evidence type="ECO:0000256" key="6">
    <source>
        <dbReference type="ARBA" id="ARBA00023180"/>
    </source>
</evidence>
<dbReference type="PANTHER" id="PTHR23501">
    <property type="entry name" value="MAJOR FACILITATOR SUPERFAMILY"/>
    <property type="match status" value="1"/>
</dbReference>
<feature type="domain" description="Major facilitator superfamily (MFS) profile" evidence="9">
    <location>
        <begin position="51"/>
        <end position="544"/>
    </location>
</feature>
<comment type="similarity">
    <text evidence="2">Belongs to the major facilitator superfamily. TCR/Tet family.</text>
</comment>
<comment type="subcellular location">
    <subcellularLocation>
        <location evidence="1">Membrane</location>
        <topology evidence="1">Multi-pass membrane protein</topology>
    </subcellularLocation>
</comment>
<protein>
    <submittedName>
        <fullName evidence="10">Related to transporter (Major facilitator superfamily)</fullName>
    </submittedName>
</protein>
<evidence type="ECO:0000259" key="9">
    <source>
        <dbReference type="PROSITE" id="PS50850"/>
    </source>
</evidence>
<evidence type="ECO:0000256" key="1">
    <source>
        <dbReference type="ARBA" id="ARBA00004141"/>
    </source>
</evidence>
<feature type="transmembrane region" description="Helical" evidence="8">
    <location>
        <begin position="316"/>
        <end position="337"/>
    </location>
</feature>
<dbReference type="GO" id="GO:0022857">
    <property type="term" value="F:transmembrane transporter activity"/>
    <property type="evidence" value="ECO:0007669"/>
    <property type="project" value="InterPro"/>
</dbReference>
<accession>A0A1L7VDW8</accession>
<dbReference type="EMBL" id="FJOF01000003">
    <property type="protein sequence ID" value="CZR37630.1"/>
    <property type="molecule type" value="Genomic_DNA"/>
</dbReference>
<proteinExistence type="inferred from homology"/>
<evidence type="ECO:0000256" key="7">
    <source>
        <dbReference type="SAM" id="MobiDB-lite"/>
    </source>
</evidence>
<evidence type="ECO:0000256" key="2">
    <source>
        <dbReference type="ARBA" id="ARBA00007520"/>
    </source>
</evidence>
<dbReference type="AlphaFoldDB" id="A0A1L7VDW8"/>
<feature type="transmembrane region" description="Helical" evidence="8">
    <location>
        <begin position="115"/>
        <end position="135"/>
    </location>
</feature>
<keyword evidence="6" id="KW-0325">Glycoprotein</keyword>
<comment type="caution">
    <text evidence="10">The sequence shown here is derived from an EMBL/GenBank/DDBJ whole genome shotgun (WGS) entry which is preliminary data.</text>
</comment>
<evidence type="ECO:0000313" key="11">
    <source>
        <dbReference type="Proteomes" id="UP000183971"/>
    </source>
</evidence>
<evidence type="ECO:0000256" key="3">
    <source>
        <dbReference type="ARBA" id="ARBA00022692"/>
    </source>
</evidence>
<dbReference type="PANTHER" id="PTHR23501:SF193">
    <property type="entry name" value="MULTIDRUG TRANSPORTER, PUTATIVE (AFU_ORTHOLOGUE AFUA_8G00940)-RELATED"/>
    <property type="match status" value="1"/>
</dbReference>
<feature type="transmembrane region" description="Helical" evidence="8">
    <location>
        <begin position="357"/>
        <end position="375"/>
    </location>
</feature>
<feature type="transmembrane region" description="Helical" evidence="8">
    <location>
        <begin position="521"/>
        <end position="542"/>
    </location>
</feature>
<dbReference type="SUPFAM" id="SSF103473">
    <property type="entry name" value="MFS general substrate transporter"/>
    <property type="match status" value="1"/>
</dbReference>
<keyword evidence="11" id="KW-1185">Reference proteome</keyword>
<feature type="compositionally biased region" description="Polar residues" evidence="7">
    <location>
        <begin position="1"/>
        <end position="16"/>
    </location>
</feature>
<feature type="transmembrane region" description="Helical" evidence="8">
    <location>
        <begin position="208"/>
        <end position="228"/>
    </location>
</feature>
<keyword evidence="5 8" id="KW-0472">Membrane</keyword>
<keyword evidence="4 8" id="KW-1133">Transmembrane helix</keyword>
<dbReference type="Pfam" id="PF07690">
    <property type="entry name" value="MFS_1"/>
    <property type="match status" value="1"/>
</dbReference>
<dbReference type="InterPro" id="IPR011701">
    <property type="entry name" value="MFS"/>
</dbReference>
<dbReference type="RefSeq" id="XP_031078223.1">
    <property type="nucleotide sequence ID" value="XM_031227825.1"/>
</dbReference>
<feature type="transmembrane region" description="Helical" evidence="8">
    <location>
        <begin position="274"/>
        <end position="295"/>
    </location>
</feature>
<sequence length="565" mass="59959">MGESRPQSRNGDSQAIESKPSPPNGHVSSATEDASTQLGTSYVEGLPLLLVMGAVSIASFLVLLDTSIIATAIPQITSDFHSLKDISWYGSAYQLSSAVIQPLVGKLYTQFSLKWVYLAFFAIFEVGSLVCGVAPSSDVLIIGRAIAGIGVAGIFAGGLTIIASAIRPEKRSVNMGLMMGVAQLGLVSGPLIGGALTQRASWRWCKCFYINLPIGAIVLGGILFIKIADQQPVPPFAQAVRELPKRLDLIGFFMFAGASTMLMLALQWGGTTYAWSSAVTIGLFCGSAASLMAYVAWSWNRGDESLIPPVLLKQRVVIACFFLTLFMIGSALMLSYWLPVYFQAVRGQSPISSGVSMLPNILASVVFSIVGGILIGKVGYYIPQAVIGTALLTVATGLCSTLDPYTSTGKWVGYQFLAGVGRGLMQQVPYTAIPHSCSQQMIPIAMSFMVLGQYIGGSIFLALSNVVFSSSLESLLRVYAPKIDPATVTAAGASAADMRKLIPADQLTGVIKAYSLSIDRVFYLGTGSAAAMFAAAFFTGWIDTRVQKDKHESVPDEASSSKENS</sequence>
<feature type="transmembrane region" description="Helical" evidence="8">
    <location>
        <begin position="175"/>
        <end position="196"/>
    </location>
</feature>
<feature type="transmembrane region" description="Helical" evidence="8">
    <location>
        <begin position="448"/>
        <end position="468"/>
    </location>
</feature>
<dbReference type="InterPro" id="IPR020846">
    <property type="entry name" value="MFS_dom"/>
</dbReference>
<name>A0A1L7VDW8_FUSPR</name>
<dbReference type="InterPro" id="IPR036259">
    <property type="entry name" value="MFS_trans_sf"/>
</dbReference>
<evidence type="ECO:0000313" key="10">
    <source>
        <dbReference type="EMBL" id="CZR37630.1"/>
    </source>
</evidence>
<feature type="region of interest" description="Disordered" evidence="7">
    <location>
        <begin position="1"/>
        <end position="31"/>
    </location>
</feature>
<reference evidence="11" key="1">
    <citation type="journal article" date="2016" name="Genome Biol. Evol.">
        <title>Comparative 'omics' of the Fusarium fujikuroi species complex highlights differences in genetic potential and metabolite synthesis.</title>
        <authorList>
            <person name="Niehaus E.-M."/>
            <person name="Muensterkoetter M."/>
            <person name="Proctor R.H."/>
            <person name="Brown D.W."/>
            <person name="Sharon A."/>
            <person name="Idan Y."/>
            <person name="Oren-Young L."/>
            <person name="Sieber C.M."/>
            <person name="Novak O."/>
            <person name="Pencik A."/>
            <person name="Tarkowska D."/>
            <person name="Hromadova K."/>
            <person name="Freeman S."/>
            <person name="Maymon M."/>
            <person name="Elazar M."/>
            <person name="Youssef S.A."/>
            <person name="El-Shabrawy E.S.M."/>
            <person name="Shalaby A.B.A."/>
            <person name="Houterman P."/>
            <person name="Brock N.L."/>
            <person name="Burkhardt I."/>
            <person name="Tsavkelova E.A."/>
            <person name="Dickschat J.S."/>
            <person name="Galuszka P."/>
            <person name="Gueldener U."/>
            <person name="Tudzynski B."/>
        </authorList>
    </citation>
    <scope>NUCLEOTIDE SEQUENCE [LARGE SCALE GENOMIC DNA]</scope>
    <source>
        <strain evidence="11">ET1</strain>
    </source>
</reference>
<evidence type="ECO:0000256" key="5">
    <source>
        <dbReference type="ARBA" id="ARBA00023136"/>
    </source>
</evidence>
<feature type="transmembrane region" description="Helical" evidence="8">
    <location>
        <begin position="141"/>
        <end position="163"/>
    </location>
</feature>
<dbReference type="Gene3D" id="1.20.1250.20">
    <property type="entry name" value="MFS general substrate transporter like domains"/>
    <property type="match status" value="2"/>
</dbReference>
<dbReference type="GeneID" id="42052058"/>
<gene>
    <name evidence="10" type="ORF">FPRO_07179</name>
</gene>
<organism evidence="10 11">
    <name type="scientific">Fusarium proliferatum (strain ET1)</name>
    <name type="common">Orchid endophyte fungus</name>
    <dbReference type="NCBI Taxonomy" id="1227346"/>
    <lineage>
        <taxon>Eukaryota</taxon>
        <taxon>Fungi</taxon>
        <taxon>Dikarya</taxon>
        <taxon>Ascomycota</taxon>
        <taxon>Pezizomycotina</taxon>
        <taxon>Sordariomycetes</taxon>
        <taxon>Hypocreomycetidae</taxon>
        <taxon>Hypocreales</taxon>
        <taxon>Nectriaceae</taxon>
        <taxon>Fusarium</taxon>
        <taxon>Fusarium fujikuroi species complex</taxon>
    </lineage>
</organism>
<dbReference type="GO" id="GO:0005886">
    <property type="term" value="C:plasma membrane"/>
    <property type="evidence" value="ECO:0007669"/>
    <property type="project" value="TreeGrafter"/>
</dbReference>
<dbReference type="VEuPathDB" id="FungiDB:FPRO_07179"/>
<dbReference type="Proteomes" id="UP000183971">
    <property type="component" value="Unassembled WGS sequence"/>
</dbReference>
<feature type="transmembrane region" description="Helical" evidence="8">
    <location>
        <begin position="45"/>
        <end position="64"/>
    </location>
</feature>
<dbReference type="PROSITE" id="PS50850">
    <property type="entry name" value="MFS"/>
    <property type="match status" value="1"/>
</dbReference>
<feature type="transmembrane region" description="Helical" evidence="8">
    <location>
        <begin position="249"/>
        <end position="268"/>
    </location>
</feature>
<dbReference type="CDD" id="cd17502">
    <property type="entry name" value="MFS_Azr1_MDR_like"/>
    <property type="match status" value="1"/>
</dbReference>